<dbReference type="FunFam" id="1.50.10.10:FF:000004">
    <property type="entry name" value="Phosphorylase b kinase regulatory subunit"/>
    <property type="match status" value="1"/>
</dbReference>
<keyword evidence="18" id="KW-1185">Reference proteome</keyword>
<keyword evidence="12 13" id="KW-0636">Prenylation</keyword>
<dbReference type="Gene3D" id="1.50.10.10">
    <property type="match status" value="1"/>
</dbReference>
<comment type="caution">
    <text evidence="17">The sequence shown here is derived from an EMBL/GenBank/DDBJ whole genome shotgun (WGS) entry which is preliminary data.</text>
</comment>
<evidence type="ECO:0000256" key="11">
    <source>
        <dbReference type="ARBA" id="ARBA00023288"/>
    </source>
</evidence>
<evidence type="ECO:0000256" key="4">
    <source>
        <dbReference type="ARBA" id="ARBA00007128"/>
    </source>
</evidence>
<evidence type="ECO:0000259" key="15">
    <source>
        <dbReference type="Pfam" id="PF00723"/>
    </source>
</evidence>
<feature type="region of interest" description="Disordered" evidence="14">
    <location>
        <begin position="765"/>
        <end position="844"/>
    </location>
</feature>
<protein>
    <recommendedName>
        <fullName evidence="13">Phosphorylase b kinase regulatory subunit</fullName>
    </recommendedName>
</protein>
<dbReference type="InterPro" id="IPR011613">
    <property type="entry name" value="GH15-like"/>
</dbReference>
<comment type="function">
    <text evidence="1">Phosphorylase b kinase catalyzes the phosphorylation of serine in certain substrates, including troponin I. The alpha chain may bind calmodulin.</text>
</comment>
<dbReference type="PANTHER" id="PTHR10749">
    <property type="entry name" value="PHOSPHORYLASE B KINASE REGULATORY SUBUNIT"/>
    <property type="match status" value="1"/>
</dbReference>
<evidence type="ECO:0000256" key="1">
    <source>
        <dbReference type="ARBA" id="ARBA00002837"/>
    </source>
</evidence>
<dbReference type="STRING" id="6184.A0A430Q476"/>
<reference evidence="17 18" key="1">
    <citation type="journal article" date="2019" name="PLoS Pathog.">
        <title>Genome sequence of the bovine parasite Schistosoma bovis Tanzania.</title>
        <authorList>
            <person name="Oey H."/>
            <person name="Zakrzewski M."/>
            <person name="Gobert G."/>
            <person name="Gravermann K."/>
            <person name="Stoye J."/>
            <person name="Jones M."/>
            <person name="Mcmanus D."/>
            <person name="Krause L."/>
        </authorList>
    </citation>
    <scope>NUCLEOTIDE SEQUENCE [LARGE SCALE GENOMIC DNA]</scope>
    <source>
        <strain evidence="17 18">TAN1997</strain>
    </source>
</reference>
<feature type="compositionally biased region" description="Polar residues" evidence="14">
    <location>
        <begin position="792"/>
        <end position="831"/>
    </location>
</feature>
<keyword evidence="7 13" id="KW-0321">Glycogen metabolism</keyword>
<evidence type="ECO:0000256" key="14">
    <source>
        <dbReference type="SAM" id="MobiDB-lite"/>
    </source>
</evidence>
<sequence>MDKKKLDFYFTLLESSILCYQHSITGLIPSSSKSSHAWVRDNTYASLSIWGLSLVYRKLPDVDEDRCRSYELEKCVVKLMRGILICYMKQSDKVELLKKTQNPIHSLHAKFDSTSYKTVVGDLEWGHLQIDAISVFLLILAQMTAAGLRIIWTLEEVAFVQNLVFCIEHAYRIPDYGIWERGDKTNHGLPELNTTSVGMAKAALEALTDLDLFGADGSYLSTIRVSLDECEQCNIAVKSMLPRESNSKETDAGLLSILTYPGFAVTDDELIERTRSAIIRKLLGRYGCRRFLRDGFRTAREDVNRLYYEPWELRMFDGIECEWPMFFAWLSSHSFTPSNSSRSASRRPSEITTQVLSRTCCYVPESYSLPIDAIDAEIAHPHTQTRVPVGALPHIWGQSLYILASIIYEGLLLPGEIDPLGRRMVTEPKPDLSVQVVLVAEDNEIKQQLMEYQVEVQTFEEIYNEAGINVYPAKILGQLYRHLGACEKLSLSGRSTGEIGIFSTSQFYRLGDETLAFLPQFFDHHAFYLNLDIEFLLDCFRTCIGYLKHAWTSPGRPLLLFPIYRRYFRSDAIPTPLSSAIKKMASGYMNATRVILGTLRDFEETSCLRQIDFSESAQAILQRAKSITSCTSQRRMTLNVRTDSLTVDENHFTVSSGDSILTGGGISPVVPELDSFERHTMRRKSMALAHAVSLDLFNRNTVEWTSDNQGENNTNSSWQVEMDDPLDGQTDDDLTNYRLLQTQNEDLTSKASRLALKRIINPESNTSSTVTCQHEQSSTSRSHEHQKFDPNITYQTTDSNTCGGQQSQRSPSHLVSSDQINPTNSPNYSGTHSRRTSEGRSSTCGLDSTDWLNSLSPDQLVKRLRCTDNLAEQVEILGRLHQLCGLDWNTGIDPTQPATVRSLLKEGLYLFLKSLQNVSIFPKVTCSNLVLSTLTFGYHISLSLTVSSLSTVYERATQTTSWFLLRYTAGLLGKRADSLAKSLADILVLQKQVTVGLPPEPREKVIDAPLSPDQLCDLIQEACGEDSLMTILTQEILIYLSMFARTQPQKLENILRLRIGLIIQMMAAELARGLGLTVEDSFVWCFLLSYFPKHFSTVQYFLKDLCQPIKLINTTLTNQDNLQVTLDTISGSVKKRSTASRPLIASRKQSIVASVTTEAENENCQTDLRSLWSRRRKIDGALNRVPPGFYKRVYVTLTHMQGLSIGSLILSHNLTKEMTMDEHKFALTVEHVCTMVSTPEYRQLIIEAIHVLGSLMMHDVDNRIFIDCIVKVEDIVEKANNLFLIDQIKYGGNATVCCAKPMKQSGVTDSIPSNNNQARRQSTLTCNGLHNICQRFYDTPPAGKFGTMSYMVRAVSELLTCNKCLNPDKPLPINCNVQ</sequence>
<proteinExistence type="inferred from homology"/>
<evidence type="ECO:0000256" key="12">
    <source>
        <dbReference type="ARBA" id="ARBA00023289"/>
    </source>
</evidence>
<dbReference type="GO" id="GO:0005977">
    <property type="term" value="P:glycogen metabolic process"/>
    <property type="evidence" value="ECO:0007669"/>
    <property type="project" value="UniProtKB-UniPathway"/>
</dbReference>
<feature type="domain" description="Phosphorylase b kinase regulatory subunit alpha/beta C-terminal" evidence="16">
    <location>
        <begin position="1121"/>
        <end position="1267"/>
    </location>
</feature>
<dbReference type="EMBL" id="QMKO01002804">
    <property type="protein sequence ID" value="RTG82499.1"/>
    <property type="molecule type" value="Genomic_DNA"/>
</dbReference>
<dbReference type="Pfam" id="PF19292">
    <property type="entry name" value="KPBB_C"/>
    <property type="match status" value="1"/>
</dbReference>
<dbReference type="GO" id="GO:0005964">
    <property type="term" value="C:phosphorylase kinase complex"/>
    <property type="evidence" value="ECO:0007669"/>
    <property type="project" value="TreeGrafter"/>
</dbReference>
<comment type="similarity">
    <text evidence="4 13">Belongs to the phosphorylase b kinase regulatory chain family.</text>
</comment>
<evidence type="ECO:0000313" key="17">
    <source>
        <dbReference type="EMBL" id="RTG82499.1"/>
    </source>
</evidence>
<keyword evidence="17" id="KW-0418">Kinase</keyword>
<evidence type="ECO:0000313" key="18">
    <source>
        <dbReference type="Proteomes" id="UP000290809"/>
    </source>
</evidence>
<dbReference type="InterPro" id="IPR012341">
    <property type="entry name" value="6hp_glycosidase-like_sf"/>
</dbReference>
<keyword evidence="5 13" id="KW-1003">Cell membrane</keyword>
<dbReference type="GO" id="GO:0005886">
    <property type="term" value="C:plasma membrane"/>
    <property type="evidence" value="ECO:0007669"/>
    <property type="project" value="UniProtKB-SubCell"/>
</dbReference>
<keyword evidence="17" id="KW-0808">Transferase</keyword>
<feature type="compositionally biased region" description="Polar residues" evidence="14">
    <location>
        <begin position="765"/>
        <end position="780"/>
    </location>
</feature>
<keyword evidence="9 13" id="KW-0472">Membrane</keyword>
<evidence type="ECO:0000256" key="3">
    <source>
        <dbReference type="ARBA" id="ARBA00005131"/>
    </source>
</evidence>
<feature type="compositionally biased region" description="Acidic residues" evidence="14">
    <location>
        <begin position="721"/>
        <end position="733"/>
    </location>
</feature>
<dbReference type="InterPro" id="IPR008928">
    <property type="entry name" value="6-hairpin_glycosidase_sf"/>
</dbReference>
<feature type="compositionally biased region" description="Polar residues" evidence="14">
    <location>
        <begin position="704"/>
        <end position="719"/>
    </location>
</feature>
<comment type="subcellular location">
    <subcellularLocation>
        <location evidence="2 13">Cell membrane</location>
        <topology evidence="2 13">Lipid-anchor</topology>
        <orientation evidence="2 13">Cytoplasmic side</orientation>
    </subcellularLocation>
</comment>
<organism evidence="17 18">
    <name type="scientific">Schistosoma bovis</name>
    <name type="common">Blood fluke</name>
    <dbReference type="NCBI Taxonomy" id="6184"/>
    <lineage>
        <taxon>Eukaryota</taxon>
        <taxon>Metazoa</taxon>
        <taxon>Spiralia</taxon>
        <taxon>Lophotrochozoa</taxon>
        <taxon>Platyhelminthes</taxon>
        <taxon>Trematoda</taxon>
        <taxon>Digenea</taxon>
        <taxon>Strigeidida</taxon>
        <taxon>Schistosomatoidea</taxon>
        <taxon>Schistosomatidae</taxon>
        <taxon>Schistosoma</taxon>
    </lineage>
</organism>
<dbReference type="Pfam" id="PF00723">
    <property type="entry name" value="Glyco_hydro_15"/>
    <property type="match status" value="1"/>
</dbReference>
<dbReference type="SUPFAM" id="SSF48208">
    <property type="entry name" value="Six-hairpin glycosidases"/>
    <property type="match status" value="1"/>
</dbReference>
<evidence type="ECO:0000256" key="13">
    <source>
        <dbReference type="RuleBase" id="RU364123"/>
    </source>
</evidence>
<dbReference type="Proteomes" id="UP000290809">
    <property type="component" value="Unassembled WGS sequence"/>
</dbReference>
<keyword evidence="8 13" id="KW-0112">Calmodulin-binding</keyword>
<feature type="region of interest" description="Disordered" evidence="14">
    <location>
        <begin position="704"/>
        <end position="733"/>
    </location>
</feature>
<evidence type="ECO:0000256" key="9">
    <source>
        <dbReference type="ARBA" id="ARBA00023136"/>
    </source>
</evidence>
<feature type="domain" description="GH15-like" evidence="15">
    <location>
        <begin position="4"/>
        <end position="1060"/>
    </location>
</feature>
<dbReference type="InterPro" id="IPR045583">
    <property type="entry name" value="KPBA/B_C"/>
</dbReference>
<evidence type="ECO:0000256" key="5">
    <source>
        <dbReference type="ARBA" id="ARBA00022475"/>
    </source>
</evidence>
<accession>A0A430Q476</accession>
<dbReference type="PANTHER" id="PTHR10749:SF7">
    <property type="entry name" value="PHOSPHORYLASE B KINASE REGULATORY SUBUNIT ALPHA-RELATED"/>
    <property type="match status" value="1"/>
</dbReference>
<comment type="pathway">
    <text evidence="3 13">Glycan biosynthesis; glycogen metabolism.</text>
</comment>
<keyword evidence="6" id="KW-0597">Phosphoprotein</keyword>
<dbReference type="GO" id="GO:0016301">
    <property type="term" value="F:kinase activity"/>
    <property type="evidence" value="ECO:0007669"/>
    <property type="project" value="UniProtKB-KW"/>
</dbReference>
<gene>
    <name evidence="17" type="ORF">DC041_0012480</name>
</gene>
<name>A0A430Q476_SCHBO</name>
<evidence type="ECO:0000256" key="6">
    <source>
        <dbReference type="ARBA" id="ARBA00022553"/>
    </source>
</evidence>
<evidence type="ECO:0000256" key="10">
    <source>
        <dbReference type="ARBA" id="ARBA00023277"/>
    </source>
</evidence>
<dbReference type="UniPathway" id="UPA00163"/>
<dbReference type="GO" id="GO:0005516">
    <property type="term" value="F:calmodulin binding"/>
    <property type="evidence" value="ECO:0007669"/>
    <property type="project" value="UniProtKB-KW"/>
</dbReference>
<keyword evidence="10 13" id="KW-0119">Carbohydrate metabolism</keyword>
<evidence type="ECO:0000256" key="2">
    <source>
        <dbReference type="ARBA" id="ARBA00004342"/>
    </source>
</evidence>
<evidence type="ECO:0000259" key="16">
    <source>
        <dbReference type="Pfam" id="PF19292"/>
    </source>
</evidence>
<evidence type="ECO:0000256" key="7">
    <source>
        <dbReference type="ARBA" id="ARBA00022600"/>
    </source>
</evidence>
<evidence type="ECO:0000256" key="8">
    <source>
        <dbReference type="ARBA" id="ARBA00022860"/>
    </source>
</evidence>
<keyword evidence="11 13" id="KW-0449">Lipoprotein</keyword>
<dbReference type="InterPro" id="IPR008734">
    <property type="entry name" value="PHK_A/B_su"/>
</dbReference>